<keyword evidence="7" id="KW-0067">ATP-binding</keyword>
<evidence type="ECO:0000256" key="1">
    <source>
        <dbReference type="ARBA" id="ARBA00004604"/>
    </source>
</evidence>
<dbReference type="SUPFAM" id="SSF52540">
    <property type="entry name" value="P-loop containing nucleoside triphosphate hydrolases"/>
    <property type="match status" value="2"/>
</dbReference>
<keyword evidence="9" id="KW-0539">Nucleus</keyword>
<dbReference type="SMART" id="SM00487">
    <property type="entry name" value="DEXDc"/>
    <property type="match status" value="1"/>
</dbReference>
<evidence type="ECO:0000256" key="2">
    <source>
        <dbReference type="ARBA" id="ARBA00010379"/>
    </source>
</evidence>
<dbReference type="EMBL" id="CAXLJL010000933">
    <property type="protein sequence ID" value="CAL5141695.1"/>
    <property type="molecule type" value="Genomic_DNA"/>
</dbReference>
<dbReference type="CDD" id="cd18787">
    <property type="entry name" value="SF2_C_DEAD"/>
    <property type="match status" value="1"/>
</dbReference>
<dbReference type="InterPro" id="IPR014001">
    <property type="entry name" value="Helicase_ATP-bd"/>
</dbReference>
<evidence type="ECO:0000256" key="4">
    <source>
        <dbReference type="ARBA" id="ARBA00022741"/>
    </source>
</evidence>
<accession>A0AAV2TZA6</accession>
<feature type="region of interest" description="Disordered" evidence="12">
    <location>
        <begin position="723"/>
        <end position="746"/>
    </location>
</feature>
<dbReference type="GO" id="GO:0003723">
    <property type="term" value="F:RNA binding"/>
    <property type="evidence" value="ECO:0007669"/>
    <property type="project" value="UniProtKB-KW"/>
</dbReference>
<evidence type="ECO:0000313" key="16">
    <source>
        <dbReference type="EMBL" id="CAL5141695.1"/>
    </source>
</evidence>
<evidence type="ECO:0000256" key="9">
    <source>
        <dbReference type="ARBA" id="ARBA00023242"/>
    </source>
</evidence>
<dbReference type="InterPro" id="IPR011545">
    <property type="entry name" value="DEAD/DEAH_box_helicase_dom"/>
</dbReference>
<proteinExistence type="inferred from homology"/>
<comment type="caution">
    <text evidence="16">The sequence shown here is derived from an EMBL/GenBank/DDBJ whole genome shotgun (WGS) entry which is preliminary data.</text>
</comment>
<name>A0AAV2TZA6_CALDB</name>
<evidence type="ECO:0000256" key="12">
    <source>
        <dbReference type="SAM" id="MobiDB-lite"/>
    </source>
</evidence>
<feature type="domain" description="Helicase ATP-binding" evidence="13">
    <location>
        <begin position="62"/>
        <end position="233"/>
    </location>
</feature>
<comment type="catalytic activity">
    <reaction evidence="10">
        <text>ATP + H2O = ADP + phosphate + H(+)</text>
        <dbReference type="Rhea" id="RHEA:13065"/>
        <dbReference type="ChEBI" id="CHEBI:15377"/>
        <dbReference type="ChEBI" id="CHEBI:15378"/>
        <dbReference type="ChEBI" id="CHEBI:30616"/>
        <dbReference type="ChEBI" id="CHEBI:43474"/>
        <dbReference type="ChEBI" id="CHEBI:456216"/>
        <dbReference type="EC" id="3.6.4.13"/>
    </reaction>
</comment>
<dbReference type="InterPro" id="IPR027417">
    <property type="entry name" value="P-loop_NTPase"/>
</dbReference>
<evidence type="ECO:0000313" key="17">
    <source>
        <dbReference type="Proteomes" id="UP001497525"/>
    </source>
</evidence>
<organism evidence="16 17">
    <name type="scientific">Calicophoron daubneyi</name>
    <name type="common">Rumen fluke</name>
    <name type="synonym">Paramphistomum daubneyi</name>
    <dbReference type="NCBI Taxonomy" id="300641"/>
    <lineage>
        <taxon>Eukaryota</taxon>
        <taxon>Metazoa</taxon>
        <taxon>Spiralia</taxon>
        <taxon>Lophotrochozoa</taxon>
        <taxon>Platyhelminthes</taxon>
        <taxon>Trematoda</taxon>
        <taxon>Digenea</taxon>
        <taxon>Plagiorchiida</taxon>
        <taxon>Pronocephalata</taxon>
        <taxon>Paramphistomoidea</taxon>
        <taxon>Paramphistomidae</taxon>
        <taxon>Calicophoron</taxon>
    </lineage>
</organism>
<keyword evidence="5" id="KW-0378">Hydrolase</keyword>
<dbReference type="InterPro" id="IPR001650">
    <property type="entry name" value="Helicase_C-like"/>
</dbReference>
<evidence type="ECO:0000256" key="10">
    <source>
        <dbReference type="ARBA" id="ARBA00047984"/>
    </source>
</evidence>
<keyword evidence="6" id="KW-0347">Helicase</keyword>
<dbReference type="SMART" id="SM01123">
    <property type="entry name" value="DBP10CT"/>
    <property type="match status" value="1"/>
</dbReference>
<dbReference type="GO" id="GO:0005524">
    <property type="term" value="F:ATP binding"/>
    <property type="evidence" value="ECO:0007669"/>
    <property type="project" value="UniProtKB-KW"/>
</dbReference>
<feature type="domain" description="DEAD-box RNA helicase Q" evidence="15">
    <location>
        <begin position="31"/>
        <end position="59"/>
    </location>
</feature>
<dbReference type="CDD" id="cd17959">
    <property type="entry name" value="DEADc_DDX54"/>
    <property type="match status" value="1"/>
</dbReference>
<dbReference type="Proteomes" id="UP001497525">
    <property type="component" value="Unassembled WGS sequence"/>
</dbReference>
<dbReference type="AlphaFoldDB" id="A0AAV2TZA6"/>
<dbReference type="InterPro" id="IPR012541">
    <property type="entry name" value="DBP10_C"/>
</dbReference>
<dbReference type="PANTHER" id="PTHR47959:SF8">
    <property type="entry name" value="RNA HELICASE"/>
    <property type="match status" value="1"/>
</dbReference>
<dbReference type="PROSITE" id="PS51195">
    <property type="entry name" value="Q_MOTIF"/>
    <property type="match status" value="1"/>
</dbReference>
<feature type="region of interest" description="Disordered" evidence="12">
    <location>
        <begin position="807"/>
        <end position="852"/>
    </location>
</feature>
<dbReference type="Gene3D" id="3.40.50.300">
    <property type="entry name" value="P-loop containing nucleotide triphosphate hydrolases"/>
    <property type="match status" value="2"/>
</dbReference>
<dbReference type="InterPro" id="IPR050079">
    <property type="entry name" value="DEAD_box_RNA_helicase"/>
</dbReference>
<dbReference type="GO" id="GO:0005829">
    <property type="term" value="C:cytosol"/>
    <property type="evidence" value="ECO:0007669"/>
    <property type="project" value="TreeGrafter"/>
</dbReference>
<feature type="short sequence motif" description="Q motif" evidence="11">
    <location>
        <begin position="31"/>
        <end position="59"/>
    </location>
</feature>
<dbReference type="GO" id="GO:0005730">
    <property type="term" value="C:nucleolus"/>
    <property type="evidence" value="ECO:0007669"/>
    <property type="project" value="UniProtKB-SubCell"/>
</dbReference>
<dbReference type="Pfam" id="PF00270">
    <property type="entry name" value="DEAD"/>
    <property type="match status" value="1"/>
</dbReference>
<dbReference type="PROSITE" id="PS51192">
    <property type="entry name" value="HELICASE_ATP_BIND_1"/>
    <property type="match status" value="1"/>
</dbReference>
<gene>
    <name evidence="16" type="ORF">CDAUBV1_LOCUS17021</name>
</gene>
<sequence length="852" mass="95985">MDETDSLDDNFNVEEARRLVASMNRKKKKSGGFQVMGLNANLFRAISKKGYKIPTPIQRKTIPLILSGRDVVAMARTGSGKTAAFLVPILERLQRHSATGPRALILSPTRELALQTLQFCRELGKYTDLNVAVVLGGDRMDDQFAALHSSPDIIIATPGRLLHVVVEMNMNLKTIEQVVFDEGDRLFELGFAEQLNETLSRLPRSRQTLLFSATLPSSLIDFAKAGLNNPVLIRLDVDKKLSQNLKLIDISCLPDEKNAILFHLLKKVIPEDQQVAVFFATKHHVEFFQALLTEYGLKCVSVHSGLDMAARTLAMKQFISKQTRCLLVTDIAARGLDIPHLDNVINYHFPNQPKLFIHRVGRVARAGRLGAAYSLIDPSELPYLLDVFVFLGRSPHISSPQSEDSINDFVGRPPRTLTATFGNTVRHLVAGNASLQSMEKVCINAMKRYTKTSPKASSESVRRAKELREMHQSLLVHYIFDEKEDSDSTEILNTIRTAKLPTIFEALGRQANPQAYDMMARKRRIHNRLIARHSAAQAEKRDHKHFLLSRTAADQNQAVASVKNDNEGDDLTSVDFFIPYTRANKADEQGLAISKPTALASVDASSAALNINDDLGQTGSVHPIGSKLRKRVWDRKRKRYTDLEALEGRANMKRIKTESGISIPASYKSDKYQQWLKRSKFDHLSSAGETERNLMGDITAPTTTYSTHYGSVVVFPDIAEDSVKSNKKRKGPAHKGSNATKEHHDLTVDDSDNVKTTKVDSARMTVMGTEKWFKRATARHQQQMVNKEISQKIRQHKGSRTFGQLRRPEQVMKQRRTREKLHQKAREKKFKGQQRGKQRTNSKMLSTKRFKR</sequence>
<dbReference type="Pfam" id="PF08147">
    <property type="entry name" value="DBP10CT"/>
    <property type="match status" value="1"/>
</dbReference>
<evidence type="ECO:0000256" key="5">
    <source>
        <dbReference type="ARBA" id="ARBA00022801"/>
    </source>
</evidence>
<dbReference type="EC" id="3.6.4.13" evidence="3"/>
<evidence type="ECO:0000259" key="15">
    <source>
        <dbReference type="PROSITE" id="PS51195"/>
    </source>
</evidence>
<dbReference type="InterPro" id="IPR033517">
    <property type="entry name" value="DDX54/DBP10_DEAD-box_helicase"/>
</dbReference>
<protein>
    <recommendedName>
        <fullName evidence="3">RNA helicase</fullName>
        <ecNumber evidence="3">3.6.4.13</ecNumber>
    </recommendedName>
</protein>
<dbReference type="GO" id="GO:0003724">
    <property type="term" value="F:RNA helicase activity"/>
    <property type="evidence" value="ECO:0007669"/>
    <property type="project" value="UniProtKB-EC"/>
</dbReference>
<dbReference type="PROSITE" id="PS51194">
    <property type="entry name" value="HELICASE_CTER"/>
    <property type="match status" value="1"/>
</dbReference>
<dbReference type="InterPro" id="IPR014014">
    <property type="entry name" value="RNA_helicase_DEAD_Q_motif"/>
</dbReference>
<dbReference type="FunFam" id="3.40.50.300:FF:000865">
    <property type="entry name" value="ATP-dependent RNA helicase DDX54"/>
    <property type="match status" value="1"/>
</dbReference>
<evidence type="ECO:0000256" key="8">
    <source>
        <dbReference type="ARBA" id="ARBA00022884"/>
    </source>
</evidence>
<keyword evidence="4" id="KW-0547">Nucleotide-binding</keyword>
<dbReference type="PANTHER" id="PTHR47959">
    <property type="entry name" value="ATP-DEPENDENT RNA HELICASE RHLE-RELATED"/>
    <property type="match status" value="1"/>
</dbReference>
<evidence type="ECO:0000259" key="14">
    <source>
        <dbReference type="PROSITE" id="PS51194"/>
    </source>
</evidence>
<evidence type="ECO:0000256" key="7">
    <source>
        <dbReference type="ARBA" id="ARBA00022840"/>
    </source>
</evidence>
<keyword evidence="8" id="KW-0694">RNA-binding</keyword>
<evidence type="ECO:0000256" key="3">
    <source>
        <dbReference type="ARBA" id="ARBA00012552"/>
    </source>
</evidence>
<dbReference type="SMART" id="SM00490">
    <property type="entry name" value="HELICc"/>
    <property type="match status" value="1"/>
</dbReference>
<reference evidence="16" key="1">
    <citation type="submission" date="2024-06" db="EMBL/GenBank/DDBJ databases">
        <authorList>
            <person name="Liu X."/>
            <person name="Lenzi L."/>
            <person name="Haldenby T S."/>
            <person name="Uol C."/>
        </authorList>
    </citation>
    <scope>NUCLEOTIDE SEQUENCE</scope>
</reference>
<comment type="subcellular location">
    <subcellularLocation>
        <location evidence="1">Nucleus</location>
        <location evidence="1">Nucleolus</location>
    </subcellularLocation>
</comment>
<comment type="similarity">
    <text evidence="2">Belongs to the DEAD box helicase family. DDX54/DBP10 subfamily.</text>
</comment>
<feature type="domain" description="Helicase C-terminal" evidence="14">
    <location>
        <begin position="260"/>
        <end position="406"/>
    </location>
</feature>
<evidence type="ECO:0000259" key="13">
    <source>
        <dbReference type="PROSITE" id="PS51192"/>
    </source>
</evidence>
<feature type="compositionally biased region" description="Basic residues" evidence="12">
    <location>
        <begin position="813"/>
        <end position="852"/>
    </location>
</feature>
<dbReference type="Pfam" id="PF00271">
    <property type="entry name" value="Helicase_C"/>
    <property type="match status" value="1"/>
</dbReference>
<evidence type="ECO:0000256" key="11">
    <source>
        <dbReference type="PROSITE-ProRule" id="PRU00552"/>
    </source>
</evidence>
<dbReference type="GO" id="GO:0016787">
    <property type="term" value="F:hydrolase activity"/>
    <property type="evidence" value="ECO:0007669"/>
    <property type="project" value="UniProtKB-KW"/>
</dbReference>
<evidence type="ECO:0000256" key="6">
    <source>
        <dbReference type="ARBA" id="ARBA00022806"/>
    </source>
</evidence>